<proteinExistence type="predicted"/>
<reference evidence="2 3" key="1">
    <citation type="submission" date="2019-01" db="EMBL/GenBank/DDBJ databases">
        <authorList>
            <person name="Chen W.-M."/>
        </authorList>
    </citation>
    <scope>NUCLEOTIDE SEQUENCE [LARGE SCALE GENOMIC DNA]</scope>
    <source>
        <strain evidence="2 3">ICH-3</strain>
    </source>
</reference>
<dbReference type="OrthoDB" id="8538300at2"/>
<evidence type="ECO:0000313" key="3">
    <source>
        <dbReference type="Proteomes" id="UP000288178"/>
    </source>
</evidence>
<dbReference type="PROSITE" id="PS51257">
    <property type="entry name" value="PROKAR_LIPOPROTEIN"/>
    <property type="match status" value="1"/>
</dbReference>
<dbReference type="Proteomes" id="UP000288178">
    <property type="component" value="Unassembled WGS sequence"/>
</dbReference>
<accession>A0A3S2THG0</accession>
<feature type="chain" id="PRO_5018598741" description="Lipocalin-like domain-containing protein" evidence="1">
    <location>
        <begin position="22"/>
        <end position="144"/>
    </location>
</feature>
<evidence type="ECO:0000313" key="2">
    <source>
        <dbReference type="EMBL" id="RVT46825.1"/>
    </source>
</evidence>
<gene>
    <name evidence="2" type="ORF">ENE75_24515</name>
</gene>
<dbReference type="RefSeq" id="WP_128201723.1">
    <property type="nucleotide sequence ID" value="NZ_SACT01000027.1"/>
</dbReference>
<evidence type="ECO:0000256" key="1">
    <source>
        <dbReference type="SAM" id="SignalP"/>
    </source>
</evidence>
<sequence length="144" mass="15993">MKSLKNIAYVALGCAVGTACAQQIQRAPLPESHPLVATWRIDIPSMNCYEEYEVRADGTKHSRSGEERNESEFVISVIPSLKGFYKWTDTITKNNGKPDCSGSFTKLGHVAVNYVLVHPSGQRILLCEAEDMNSCFAEFHRVGK</sequence>
<organism evidence="2 3">
    <name type="scientific">Rubrivivax albus</name>
    <dbReference type="NCBI Taxonomy" id="2499835"/>
    <lineage>
        <taxon>Bacteria</taxon>
        <taxon>Pseudomonadati</taxon>
        <taxon>Pseudomonadota</taxon>
        <taxon>Betaproteobacteria</taxon>
        <taxon>Burkholderiales</taxon>
        <taxon>Sphaerotilaceae</taxon>
        <taxon>Rubrivivax</taxon>
    </lineage>
</organism>
<evidence type="ECO:0008006" key="4">
    <source>
        <dbReference type="Google" id="ProtNLM"/>
    </source>
</evidence>
<keyword evidence="3" id="KW-1185">Reference proteome</keyword>
<name>A0A3S2THG0_9BURK</name>
<keyword evidence="1" id="KW-0732">Signal</keyword>
<dbReference type="EMBL" id="SACT01000027">
    <property type="protein sequence ID" value="RVT46825.1"/>
    <property type="molecule type" value="Genomic_DNA"/>
</dbReference>
<feature type="signal peptide" evidence="1">
    <location>
        <begin position="1"/>
        <end position="21"/>
    </location>
</feature>
<comment type="caution">
    <text evidence="2">The sequence shown here is derived from an EMBL/GenBank/DDBJ whole genome shotgun (WGS) entry which is preliminary data.</text>
</comment>
<protein>
    <recommendedName>
        <fullName evidence="4">Lipocalin-like domain-containing protein</fullName>
    </recommendedName>
</protein>
<dbReference type="AlphaFoldDB" id="A0A3S2THG0"/>